<dbReference type="EMBL" id="OC001463">
    <property type="protein sequence ID" value="CAD7259969.1"/>
    <property type="molecule type" value="Genomic_DNA"/>
</dbReference>
<feature type="region of interest" description="Disordered" evidence="1">
    <location>
        <begin position="630"/>
        <end position="663"/>
    </location>
</feature>
<reference evidence="2" key="1">
    <citation type="submission" date="2020-11" db="EMBL/GenBank/DDBJ databases">
        <authorList>
            <person name="Tran Van P."/>
        </authorList>
    </citation>
    <scope>NUCLEOTIDE SEQUENCE</scope>
</reference>
<protein>
    <submittedName>
        <fullName evidence="2">Uncharacterized protein</fullName>
    </submittedName>
</protein>
<name>A0A7R9FYG3_TIMSH</name>
<feature type="region of interest" description="Disordered" evidence="1">
    <location>
        <begin position="194"/>
        <end position="217"/>
    </location>
</feature>
<dbReference type="AlphaFoldDB" id="A0A7R9FYG3"/>
<gene>
    <name evidence="2" type="ORF">TSIB3V08_LOCUS4162</name>
</gene>
<evidence type="ECO:0000313" key="2">
    <source>
        <dbReference type="EMBL" id="CAD7259969.1"/>
    </source>
</evidence>
<accession>A0A7R9FYG3</accession>
<sequence length="663" mass="73132">MSKYLGSPYTPSPFGSLYVESRVHEIAETLKDRRQTGIGKVKLEEVNPYLRGGRVENHLGKNNPQFTRPIFEPRSPRPQQSSFNTTSALANYATEAEPTLSSCEKRPQLHDELQGRLNTHRIYSATLHLYGVIPQASYANILRVEGVMWSAQQNLQPSPMASFVLTDSSQLTYDSQYLGIGKVELEEVNPHLRGGRVENHLGNPPPSSPDRDSNLDLPVLSSRAQHDKRVSHLRHRGGDEKGLIERKCIRICVENEWKPFRENYPQCTKPVANPNIHIFGSLVQHKIIAFDHAATEAVHPTEILTSISPSSAVELNMTSVLANYATEAGTYYLYSSPMASLVLTDSSQLTSDSFPSVNPLGMSITLRDVCRDTAESACDTRWDWRAKGEWSTFSTCQPPPLNPSSRDSSSEVPNDVVWVAAAFYYWKGAHVTLETNWRSESSAQEAEGGCTELISQKEGCNHFGCTSTRRSLYEVQGDALGWERGEGKGGGSPLFTLKLDQCGACKSPTSRGTSPPDDACSNLSAMRATIPQGLTAAGIIRDWFWIPFRIPSSVPVNVPLAIPDIISEGTAGLMEESIIFALSRLTVAKSPRSQLCLKMVCWGKKELLAAPTNQRIGKVELEEVNPHLRGGRVENHLGKTTPSSPDRDSNLDLPVLNSRAQHD</sequence>
<organism evidence="2">
    <name type="scientific">Timema shepardi</name>
    <name type="common">Walking stick</name>
    <dbReference type="NCBI Taxonomy" id="629360"/>
    <lineage>
        <taxon>Eukaryota</taxon>
        <taxon>Metazoa</taxon>
        <taxon>Ecdysozoa</taxon>
        <taxon>Arthropoda</taxon>
        <taxon>Hexapoda</taxon>
        <taxon>Insecta</taxon>
        <taxon>Pterygota</taxon>
        <taxon>Neoptera</taxon>
        <taxon>Polyneoptera</taxon>
        <taxon>Phasmatodea</taxon>
        <taxon>Timematodea</taxon>
        <taxon>Timematoidea</taxon>
        <taxon>Timematidae</taxon>
        <taxon>Timema</taxon>
    </lineage>
</organism>
<evidence type="ECO:0000256" key="1">
    <source>
        <dbReference type="SAM" id="MobiDB-lite"/>
    </source>
</evidence>
<proteinExistence type="predicted"/>